<organism evidence="1 2">
    <name type="scientific">Paramecium tetraurelia</name>
    <dbReference type="NCBI Taxonomy" id="5888"/>
    <lineage>
        <taxon>Eukaryota</taxon>
        <taxon>Sar</taxon>
        <taxon>Alveolata</taxon>
        <taxon>Ciliophora</taxon>
        <taxon>Intramacronucleata</taxon>
        <taxon>Oligohymenophorea</taxon>
        <taxon>Peniculida</taxon>
        <taxon>Parameciidae</taxon>
        <taxon>Paramecium</taxon>
    </lineage>
</organism>
<sequence>MNYNPQTQKTTLAREKQHAKMTQDMIEIQNAYLRSKYLRFRKIITRLASKMNKEKRPLDQLLTNKTIDEINSAYIDKLDQGIEISEGNLFRLVMDENLPGTKKYKRSDLIKVYLIDLFNIHVLY</sequence>
<dbReference type="HOGENOM" id="CLU_2008329_0_0_1"/>
<dbReference type="GeneID" id="5013854"/>
<dbReference type="InParanoid" id="A0BQ55"/>
<reference evidence="1 2" key="1">
    <citation type="journal article" date="2006" name="Nature">
        <title>Global trends of whole-genome duplications revealed by the ciliate Paramecium tetraurelia.</title>
        <authorList>
            <consortium name="Genoscope"/>
            <person name="Aury J.-M."/>
            <person name="Jaillon O."/>
            <person name="Duret L."/>
            <person name="Noel B."/>
            <person name="Jubin C."/>
            <person name="Porcel B.M."/>
            <person name="Segurens B."/>
            <person name="Daubin V."/>
            <person name="Anthouard V."/>
            <person name="Aiach N."/>
            <person name="Arnaiz O."/>
            <person name="Billaut A."/>
            <person name="Beisson J."/>
            <person name="Blanc I."/>
            <person name="Bouhouche K."/>
            <person name="Camara F."/>
            <person name="Duharcourt S."/>
            <person name="Guigo R."/>
            <person name="Gogendeau D."/>
            <person name="Katinka M."/>
            <person name="Keller A.-M."/>
            <person name="Kissmehl R."/>
            <person name="Klotz C."/>
            <person name="Koll F."/>
            <person name="Le Moue A."/>
            <person name="Lepere C."/>
            <person name="Malinsky S."/>
            <person name="Nowacki M."/>
            <person name="Nowak J.K."/>
            <person name="Plattner H."/>
            <person name="Poulain J."/>
            <person name="Ruiz F."/>
            <person name="Serrano V."/>
            <person name="Zagulski M."/>
            <person name="Dessen P."/>
            <person name="Betermier M."/>
            <person name="Weissenbach J."/>
            <person name="Scarpelli C."/>
            <person name="Schachter V."/>
            <person name="Sperling L."/>
            <person name="Meyer E."/>
            <person name="Cohen J."/>
            <person name="Wincker P."/>
        </authorList>
    </citation>
    <scope>NUCLEOTIDE SEQUENCE [LARGE SCALE GENOMIC DNA]</scope>
    <source>
        <strain evidence="1 2">Stock d4-2</strain>
    </source>
</reference>
<dbReference type="Proteomes" id="UP000000600">
    <property type="component" value="Unassembled WGS sequence"/>
</dbReference>
<keyword evidence="2" id="KW-1185">Reference proteome</keyword>
<dbReference type="RefSeq" id="XP_001428070.1">
    <property type="nucleotide sequence ID" value="XM_001428033.2"/>
</dbReference>
<evidence type="ECO:0000313" key="2">
    <source>
        <dbReference type="Proteomes" id="UP000000600"/>
    </source>
</evidence>
<dbReference type="EMBL" id="CT868008">
    <property type="protein sequence ID" value="CAK60672.1"/>
    <property type="molecule type" value="Genomic_DNA"/>
</dbReference>
<dbReference type="AlphaFoldDB" id="A0BQ55"/>
<accession>A0BQ55</accession>
<name>A0BQ55_PARTE</name>
<dbReference type="KEGG" id="ptm:GSPATT00005423001"/>
<evidence type="ECO:0000313" key="1">
    <source>
        <dbReference type="EMBL" id="CAK60672.1"/>
    </source>
</evidence>
<protein>
    <submittedName>
        <fullName evidence="1">Uncharacterized protein</fullName>
    </submittedName>
</protein>
<proteinExistence type="predicted"/>
<gene>
    <name evidence="1" type="ORF">GSPATT00005423001</name>
</gene>